<dbReference type="EMBL" id="KL142407">
    <property type="protein sequence ID" value="KDR68582.1"/>
    <property type="molecule type" value="Genomic_DNA"/>
</dbReference>
<feature type="region of interest" description="Disordered" evidence="2">
    <location>
        <begin position="1"/>
        <end position="21"/>
    </location>
</feature>
<accession>A0A067SEZ9</accession>
<dbReference type="Proteomes" id="UP000027222">
    <property type="component" value="Unassembled WGS sequence"/>
</dbReference>
<evidence type="ECO:0000313" key="4">
    <source>
        <dbReference type="Proteomes" id="UP000027222"/>
    </source>
</evidence>
<dbReference type="InterPro" id="IPR011990">
    <property type="entry name" value="TPR-like_helical_dom_sf"/>
</dbReference>
<proteinExistence type="predicted"/>
<dbReference type="Gene3D" id="1.25.40.10">
    <property type="entry name" value="Tetratricopeptide repeat domain"/>
    <property type="match status" value="1"/>
</dbReference>
<dbReference type="AlphaFoldDB" id="A0A067SEZ9"/>
<keyword evidence="1" id="KW-0802">TPR repeat</keyword>
<dbReference type="PANTHER" id="PTHR46423:SF1">
    <property type="entry name" value="RNA POLYMERASE II-ASSOCIATED PROTEIN 3"/>
    <property type="match status" value="1"/>
</dbReference>
<gene>
    <name evidence="3" type="ORF">GALMADRAFT_215728</name>
</gene>
<organism evidence="3 4">
    <name type="scientific">Galerina marginata (strain CBS 339.88)</name>
    <dbReference type="NCBI Taxonomy" id="685588"/>
    <lineage>
        <taxon>Eukaryota</taxon>
        <taxon>Fungi</taxon>
        <taxon>Dikarya</taxon>
        <taxon>Basidiomycota</taxon>
        <taxon>Agaricomycotina</taxon>
        <taxon>Agaricomycetes</taxon>
        <taxon>Agaricomycetidae</taxon>
        <taxon>Agaricales</taxon>
        <taxon>Agaricineae</taxon>
        <taxon>Strophariaceae</taxon>
        <taxon>Galerina</taxon>
    </lineage>
</organism>
<protein>
    <submittedName>
        <fullName evidence="3">Uncharacterized protein</fullName>
    </submittedName>
</protein>
<dbReference type="InterPro" id="IPR051966">
    <property type="entry name" value="RPAP3"/>
</dbReference>
<reference evidence="4" key="1">
    <citation type="journal article" date="2014" name="Proc. Natl. Acad. Sci. U.S.A.">
        <title>Extensive sampling of basidiomycete genomes demonstrates inadequacy of the white-rot/brown-rot paradigm for wood decay fungi.</title>
        <authorList>
            <person name="Riley R."/>
            <person name="Salamov A.A."/>
            <person name="Brown D.W."/>
            <person name="Nagy L.G."/>
            <person name="Floudas D."/>
            <person name="Held B.W."/>
            <person name="Levasseur A."/>
            <person name="Lombard V."/>
            <person name="Morin E."/>
            <person name="Otillar R."/>
            <person name="Lindquist E.A."/>
            <person name="Sun H."/>
            <person name="LaButti K.M."/>
            <person name="Schmutz J."/>
            <person name="Jabbour D."/>
            <person name="Luo H."/>
            <person name="Baker S.E."/>
            <person name="Pisabarro A.G."/>
            <person name="Walton J.D."/>
            <person name="Blanchette R.A."/>
            <person name="Henrissat B."/>
            <person name="Martin F."/>
            <person name="Cullen D."/>
            <person name="Hibbett D.S."/>
            <person name="Grigoriev I.V."/>
        </authorList>
    </citation>
    <scope>NUCLEOTIDE SEQUENCE [LARGE SCALE GENOMIC DNA]</scope>
    <source>
        <strain evidence="4">CBS 339.88</strain>
    </source>
</reference>
<dbReference type="InterPro" id="IPR019734">
    <property type="entry name" value="TPR_rpt"/>
</dbReference>
<evidence type="ECO:0000256" key="2">
    <source>
        <dbReference type="SAM" id="MobiDB-lite"/>
    </source>
</evidence>
<dbReference type="SMART" id="SM00028">
    <property type="entry name" value="TPR"/>
    <property type="match status" value="2"/>
</dbReference>
<keyword evidence="4" id="KW-1185">Reference proteome</keyword>
<dbReference type="HOGENOM" id="CLU_1023280_0_0_1"/>
<dbReference type="SUPFAM" id="SSF48452">
    <property type="entry name" value="TPR-like"/>
    <property type="match status" value="1"/>
</dbReference>
<dbReference type="OrthoDB" id="629492at2759"/>
<dbReference type="GO" id="GO:0101031">
    <property type="term" value="C:protein folding chaperone complex"/>
    <property type="evidence" value="ECO:0007669"/>
    <property type="project" value="TreeGrafter"/>
</dbReference>
<dbReference type="PANTHER" id="PTHR46423">
    <property type="entry name" value="RNA POLYMERASE II-ASSOCIATED PROTEIN 3"/>
    <property type="match status" value="1"/>
</dbReference>
<evidence type="ECO:0000256" key="1">
    <source>
        <dbReference type="ARBA" id="ARBA00022803"/>
    </source>
</evidence>
<name>A0A067SEZ9_GALM3</name>
<sequence length="278" mass="31130">MPKKSAKKSATSTPGSVPNPEAMDQFVKFALNELHNPPKASELFKIPEGLAPDWQIFFEKVTAYHERECAASRHHLISLEKRSWVLEDENISEFEMIGSAALIKDKGNDEFRKNNFSQAQLYYLSAISTFPTPDVLNNVAACALKLHEFDVAEKYATKALDMDLFTNPSSLAKARFRRASARLGLGNFSGALEDATIAHFMNPADVASTTDLLTRIRETMETVNTPPKLSRYLEQQPKPPAKIPFMEGVDFAKNNIQYSRIPDFIKKDLGTKTKAPVF</sequence>
<evidence type="ECO:0000313" key="3">
    <source>
        <dbReference type="EMBL" id="KDR68582.1"/>
    </source>
</evidence>
<dbReference type="STRING" id="685588.A0A067SEZ9"/>